<evidence type="ECO:0000256" key="4">
    <source>
        <dbReference type="ARBA" id="ARBA00022692"/>
    </source>
</evidence>
<dbReference type="PANTHER" id="PTHR48041">
    <property type="entry name" value="ABC TRANSPORTER G FAMILY MEMBER 28"/>
    <property type="match status" value="1"/>
</dbReference>
<dbReference type="PANTHER" id="PTHR48041:SF91">
    <property type="entry name" value="ABC TRANSPORTER G FAMILY MEMBER 28"/>
    <property type="match status" value="1"/>
</dbReference>
<dbReference type="Pfam" id="PF19055">
    <property type="entry name" value="ABC2_membrane_7"/>
    <property type="match status" value="1"/>
</dbReference>
<dbReference type="InterPro" id="IPR003439">
    <property type="entry name" value="ABC_transporter-like_ATP-bd"/>
</dbReference>
<evidence type="ECO:0000313" key="12">
    <source>
        <dbReference type="EMBL" id="KAJ0227111.1"/>
    </source>
</evidence>
<dbReference type="InterPro" id="IPR017871">
    <property type="entry name" value="ABC_transporter-like_CS"/>
</dbReference>
<evidence type="ECO:0000256" key="6">
    <source>
        <dbReference type="ARBA" id="ARBA00022840"/>
    </source>
</evidence>
<dbReference type="GO" id="GO:0055085">
    <property type="term" value="P:transmembrane transport"/>
    <property type="evidence" value="ECO:0000318"/>
    <property type="project" value="GO_Central"/>
</dbReference>
<keyword evidence="13" id="KW-1185">Reference proteome</keyword>
<keyword evidence="8 10" id="KW-0472">Membrane</keyword>
<dbReference type="Gene3D" id="3.40.50.300">
    <property type="entry name" value="P-loop containing nucleotide triphosphate hydrolases"/>
    <property type="match status" value="1"/>
</dbReference>
<dbReference type="Pfam" id="PF00005">
    <property type="entry name" value="ABC_tran"/>
    <property type="match status" value="1"/>
</dbReference>
<comment type="caution">
    <text evidence="12">The sequence shown here is derived from an EMBL/GenBank/DDBJ whole genome shotgun (WGS) entry which is preliminary data.</text>
</comment>
<proteinExistence type="inferred from homology"/>
<reference evidence="12 13" key="1">
    <citation type="journal article" date="2017" name="Nat. Commun.">
        <title>Genome assembly with in vitro proximity ligation data and whole-genome triplication in lettuce.</title>
        <authorList>
            <person name="Reyes-Chin-Wo S."/>
            <person name="Wang Z."/>
            <person name="Yang X."/>
            <person name="Kozik A."/>
            <person name="Arikit S."/>
            <person name="Song C."/>
            <person name="Xia L."/>
            <person name="Froenicke L."/>
            <person name="Lavelle D.O."/>
            <person name="Truco M.J."/>
            <person name="Xia R."/>
            <person name="Zhu S."/>
            <person name="Xu C."/>
            <person name="Xu H."/>
            <person name="Xu X."/>
            <person name="Cox K."/>
            <person name="Korf I."/>
            <person name="Meyers B.C."/>
            <person name="Michelmore R.W."/>
        </authorList>
    </citation>
    <scope>NUCLEOTIDE SEQUENCE [LARGE SCALE GENOMIC DNA]</scope>
    <source>
        <strain evidence="13">cv. Salinas</strain>
        <tissue evidence="12">Seedlings</tissue>
    </source>
</reference>
<sequence length="1093" mass="122647">MHEKMNGEKRAITSSIGCLILILVVSGYLPRCVRCQDDPYDPPANNKRPRIAPLFSNFLSQQFNKSIRRYKTSIQRTLHYCTEDVDKDINGAFNFEGKDQFFTNCQVKFKDLAKRLCTAAELRVYFTSFIKEVDDSTKSISQAHFLDPNRNCNLTSWTRGCEAGWASAVNPGQKYEFNETDPRKIPFRTDNSQPCCEGFFCPQGLTCMIPCPLGAYCPVAKLNKKSGICDPHKWVEKIFRYHYQQPAGKPNYTCGAADMWGPVQMGSDMFCAPGHYCPTTIKEIPCPKGRYCRMGSVKSKLCFAGSRCEKETNIPSMKAFGIMLIVLLTAILIIVYNCSDQLMSTRYKKQAKSREAAAKHVRETVQARERWQAAKEMAKSSDLLGLQQQLSKTISRRTSARHDSKPKIPNPFSIGSKKETTKLTEMLESMDDGSSNNNDDNSWFGLEDATKKKGKTKKDLHTKSKIYKYAYGQIEKEKQMEEMNKNMTFSGLLSMAQRKGDDIRKRPRIEIAFQELTLTLKGKQRYIMRSVSGKIMPGRISAVMGPSGAGKTTFLSALTGKITGCTMSGMILVNGKNESIHSYKKIVGFVPQDDIVHGDLTVEENLRFSARCRLSADLPKHDKVLIIERVIESLGLQGIRNSTVGTVEKRGISGGQKKRVNVGLEMVMEPSLLILDEPTSGLDSSSSSLLLRALRREALEGVNISMVVHQPSYSLYKMFDDLILLAKGGITVYHGPVKKVEEYFAGLGITIPERVNTPDYLIDILEGMIKPNGGVTAQQLPVRWMLHNGYRVPPDMLHLCDQSSSSSLPPSNPEAKTSEIQRDVPTYNFFRTPDLSGRVTPGVLTQYKYYLERVFRQRLREGRVQAADYLILLLAGTCLGTMAKVTDDTFGATGYQYTVIAVSLLCMIGALRTFSLDKLQYKRESSSGMNSLSYFLSKDTMDHINTVMKPLVYLCLFYFFNYPRSSFGSNYIVLVCLVYCVTGIAYTLAISLQFSQAQLWSVLLPVVLTLIANQSKNSAVSVITPFVFPKWALEAFIIANAKEYNGVWLMTRCAALKHYDYDIHNSNKCLCLLIATGLGTRIIAFTCLLTRQR</sequence>
<evidence type="ECO:0000256" key="9">
    <source>
        <dbReference type="SAM" id="MobiDB-lite"/>
    </source>
</evidence>
<dbReference type="InterPro" id="IPR003593">
    <property type="entry name" value="AAA+_ATPase"/>
</dbReference>
<feature type="region of interest" description="Disordered" evidence="9">
    <location>
        <begin position="392"/>
        <end position="419"/>
    </location>
</feature>
<evidence type="ECO:0000256" key="2">
    <source>
        <dbReference type="ARBA" id="ARBA00005814"/>
    </source>
</evidence>
<evidence type="ECO:0000256" key="10">
    <source>
        <dbReference type="SAM" id="Phobius"/>
    </source>
</evidence>
<dbReference type="GO" id="GO:0005524">
    <property type="term" value="F:ATP binding"/>
    <property type="evidence" value="ECO:0007669"/>
    <property type="project" value="UniProtKB-KW"/>
</dbReference>
<dbReference type="GO" id="GO:0016887">
    <property type="term" value="F:ATP hydrolysis activity"/>
    <property type="evidence" value="ECO:0007669"/>
    <property type="project" value="InterPro"/>
</dbReference>
<comment type="subcellular location">
    <subcellularLocation>
        <location evidence="1">Membrane</location>
        <topology evidence="1">Multi-pass membrane protein</topology>
    </subcellularLocation>
</comment>
<dbReference type="GO" id="GO:0140359">
    <property type="term" value="F:ABC-type transporter activity"/>
    <property type="evidence" value="ECO:0007669"/>
    <property type="project" value="InterPro"/>
</dbReference>
<dbReference type="SUPFAM" id="SSF52540">
    <property type="entry name" value="P-loop containing nucleoside triphosphate hydrolases"/>
    <property type="match status" value="1"/>
</dbReference>
<dbReference type="GO" id="GO:0042626">
    <property type="term" value="F:ATPase-coupled transmembrane transporter activity"/>
    <property type="evidence" value="ECO:0000318"/>
    <property type="project" value="GO_Central"/>
</dbReference>
<dbReference type="InterPro" id="IPR043926">
    <property type="entry name" value="ABCG_dom"/>
</dbReference>
<feature type="transmembrane region" description="Helical" evidence="10">
    <location>
        <begin position="895"/>
        <end position="914"/>
    </location>
</feature>
<dbReference type="Proteomes" id="UP000235145">
    <property type="component" value="Unassembled WGS sequence"/>
</dbReference>
<evidence type="ECO:0000313" key="13">
    <source>
        <dbReference type="Proteomes" id="UP000235145"/>
    </source>
</evidence>
<gene>
    <name evidence="12" type="ORF">LSAT_V11C100021680</name>
</gene>
<evidence type="ECO:0000256" key="5">
    <source>
        <dbReference type="ARBA" id="ARBA00022741"/>
    </source>
</evidence>
<dbReference type="AlphaFoldDB" id="A0A9R1WR30"/>
<accession>A0A9R1WR30</accession>
<keyword evidence="7 10" id="KW-1133">Transmembrane helix</keyword>
<dbReference type="PROSITE" id="PS00211">
    <property type="entry name" value="ABC_TRANSPORTER_1"/>
    <property type="match status" value="1"/>
</dbReference>
<dbReference type="PROSITE" id="PS50893">
    <property type="entry name" value="ABC_TRANSPORTER_2"/>
    <property type="match status" value="1"/>
</dbReference>
<organism evidence="12 13">
    <name type="scientific">Lactuca sativa</name>
    <name type="common">Garden lettuce</name>
    <dbReference type="NCBI Taxonomy" id="4236"/>
    <lineage>
        <taxon>Eukaryota</taxon>
        <taxon>Viridiplantae</taxon>
        <taxon>Streptophyta</taxon>
        <taxon>Embryophyta</taxon>
        <taxon>Tracheophyta</taxon>
        <taxon>Spermatophyta</taxon>
        <taxon>Magnoliopsida</taxon>
        <taxon>eudicotyledons</taxon>
        <taxon>Gunneridae</taxon>
        <taxon>Pentapetalae</taxon>
        <taxon>asterids</taxon>
        <taxon>campanulids</taxon>
        <taxon>Asterales</taxon>
        <taxon>Asteraceae</taxon>
        <taxon>Cichorioideae</taxon>
        <taxon>Cichorieae</taxon>
        <taxon>Lactucinae</taxon>
        <taxon>Lactuca</taxon>
    </lineage>
</organism>
<keyword evidence="5" id="KW-0547">Nucleotide-binding</keyword>
<keyword evidence="6" id="KW-0067">ATP-binding</keyword>
<evidence type="ECO:0000256" key="1">
    <source>
        <dbReference type="ARBA" id="ARBA00004141"/>
    </source>
</evidence>
<dbReference type="InterPro" id="IPR027417">
    <property type="entry name" value="P-loop_NTPase"/>
</dbReference>
<feature type="domain" description="ABC transporter" evidence="11">
    <location>
        <begin position="511"/>
        <end position="752"/>
    </location>
</feature>
<comment type="similarity">
    <text evidence="2">Belongs to the ABC transporter superfamily. ABCG family. Eye pigment precursor importer (TC 3.A.1.204) subfamily.</text>
</comment>
<dbReference type="InterPro" id="IPR050352">
    <property type="entry name" value="ABCG_transporters"/>
</dbReference>
<evidence type="ECO:0000256" key="8">
    <source>
        <dbReference type="ARBA" id="ARBA00023136"/>
    </source>
</evidence>
<dbReference type="FunFam" id="3.40.50.300:FF:000367">
    <property type="entry name" value="ABC transporter G family member 24"/>
    <property type="match status" value="1"/>
</dbReference>
<name>A0A9R1WR30_LACSA</name>
<feature type="transmembrane region" description="Helical" evidence="10">
    <location>
        <begin position="866"/>
        <end position="883"/>
    </location>
</feature>
<keyword evidence="3" id="KW-0813">Transport</keyword>
<evidence type="ECO:0000256" key="3">
    <source>
        <dbReference type="ARBA" id="ARBA00022448"/>
    </source>
</evidence>
<protein>
    <recommendedName>
        <fullName evidence="11">ABC transporter domain-containing protein</fullName>
    </recommendedName>
</protein>
<keyword evidence="4 10" id="KW-0812">Transmembrane</keyword>
<feature type="transmembrane region" description="Helical" evidence="10">
    <location>
        <begin position="319"/>
        <end position="339"/>
    </location>
</feature>
<evidence type="ECO:0000259" key="11">
    <source>
        <dbReference type="PROSITE" id="PS50893"/>
    </source>
</evidence>
<dbReference type="EMBL" id="NBSK02000001">
    <property type="protein sequence ID" value="KAJ0227111.1"/>
    <property type="molecule type" value="Genomic_DNA"/>
</dbReference>
<feature type="transmembrane region" description="Helical" evidence="10">
    <location>
        <begin position="12"/>
        <end position="29"/>
    </location>
</feature>
<dbReference type="CDD" id="cd03213">
    <property type="entry name" value="ABCG_EPDR"/>
    <property type="match status" value="1"/>
</dbReference>
<dbReference type="GO" id="GO:0016020">
    <property type="term" value="C:membrane"/>
    <property type="evidence" value="ECO:0000318"/>
    <property type="project" value="GO_Central"/>
</dbReference>
<dbReference type="SMART" id="SM00382">
    <property type="entry name" value="AAA"/>
    <property type="match status" value="1"/>
</dbReference>
<evidence type="ECO:0000256" key="7">
    <source>
        <dbReference type="ARBA" id="ARBA00022989"/>
    </source>
</evidence>
<feature type="transmembrane region" description="Helical" evidence="10">
    <location>
        <begin position="971"/>
        <end position="991"/>
    </location>
</feature>